<name>A0ACC3NTE7_9PEZI</name>
<comment type="caution">
    <text evidence="1">The sequence shown here is derived from an EMBL/GenBank/DDBJ whole genome shotgun (WGS) entry which is preliminary data.</text>
</comment>
<accession>A0ACC3NTE7</accession>
<protein>
    <submittedName>
        <fullName evidence="1">Transcription factor bye1</fullName>
    </submittedName>
</protein>
<reference evidence="1" key="1">
    <citation type="submission" date="2023-07" db="EMBL/GenBank/DDBJ databases">
        <title>Black Yeasts Isolated from many extreme environments.</title>
        <authorList>
            <person name="Coleine C."/>
            <person name="Stajich J.E."/>
            <person name="Selbmann L."/>
        </authorList>
    </citation>
    <scope>NUCLEOTIDE SEQUENCE</scope>
    <source>
        <strain evidence="1">CCFEE 5714</strain>
    </source>
</reference>
<evidence type="ECO:0000313" key="1">
    <source>
        <dbReference type="EMBL" id="KAK3721950.1"/>
    </source>
</evidence>
<dbReference type="EMBL" id="JAUTXU010000015">
    <property type="protein sequence ID" value="KAK3721950.1"/>
    <property type="molecule type" value="Genomic_DNA"/>
</dbReference>
<organism evidence="1 2">
    <name type="scientific">Vermiconidia calcicola</name>
    <dbReference type="NCBI Taxonomy" id="1690605"/>
    <lineage>
        <taxon>Eukaryota</taxon>
        <taxon>Fungi</taxon>
        <taxon>Dikarya</taxon>
        <taxon>Ascomycota</taxon>
        <taxon>Pezizomycotina</taxon>
        <taxon>Dothideomycetes</taxon>
        <taxon>Dothideomycetidae</taxon>
        <taxon>Mycosphaerellales</taxon>
        <taxon>Extremaceae</taxon>
        <taxon>Vermiconidia</taxon>
    </lineage>
</organism>
<sequence length="593" mass="65101">MATTVLRQVNFRESQSHTKSHMKTALRAVAALEGGRVLNDRYTFEEYVKRRGQYLATHPIYTHRTGLFNYARSSAQEVFNTECEKLSVQEIRRREIHKDIAPLLPLPTTENTKTITGHNDYPESEWEPTMAIFDPLDVASAWEVNRVADSANDPKLAVPHGQTTAMDADNMASSSPLPSASLSPSMPELTFTQTMSSSPLYVREDLSSRSYEGITIPQPHSRLLSEILELLGQPWSPPAQADRSSTPAHTLGEGTTSKARPEVSTSLYAHKDVSSLGRRGMDVKVKTRQGLKRATSAAPEGDTETDMGEANAPPLKKLKGSGGTKTKVSTKTGTRRSKSPTSNVGEASEVTAASTNFLPPPYKKSKANGGNASVLEMKRGTKQAASPPPAIEKDIEQNTFNPSLATVSPPPQKIPKLMKMLGPKKPEGLSKTSDGRANDSQTMGQAPLNALRKHMEKIISGQILPRTHGEANDAAKERYARLVAHRNARIVSLSDGTTEISQSPDILPELFKAEHFPEERRDDQVRCVCCIVEDDGKNMIACDKCGVWQHQDKCMGEAVPKDKKNGRYLCHVCDPWAHRKLIAELRRANPLSA</sequence>
<dbReference type="Proteomes" id="UP001281147">
    <property type="component" value="Unassembled WGS sequence"/>
</dbReference>
<proteinExistence type="predicted"/>
<keyword evidence="2" id="KW-1185">Reference proteome</keyword>
<gene>
    <name evidence="1" type="primary">BYE1_1</name>
    <name evidence="1" type="ORF">LTR37_002766</name>
</gene>
<evidence type="ECO:0000313" key="2">
    <source>
        <dbReference type="Proteomes" id="UP001281147"/>
    </source>
</evidence>